<evidence type="ECO:0000256" key="2">
    <source>
        <dbReference type="SAM" id="Phobius"/>
    </source>
</evidence>
<evidence type="ECO:0000313" key="6">
    <source>
        <dbReference type="Proteomes" id="UP000009046"/>
    </source>
</evidence>
<dbReference type="EnsemblMetazoa" id="PHUM242860-RA">
    <property type="protein sequence ID" value="PHUM242860-PA"/>
    <property type="gene ID" value="PHUM242860"/>
</dbReference>
<dbReference type="RefSeq" id="XP_002426220.1">
    <property type="nucleotide sequence ID" value="XM_002426175.1"/>
</dbReference>
<dbReference type="InterPro" id="IPR011993">
    <property type="entry name" value="PH-like_dom_sf"/>
</dbReference>
<feature type="region of interest" description="Disordered" evidence="1">
    <location>
        <begin position="1"/>
        <end position="23"/>
    </location>
</feature>
<dbReference type="Proteomes" id="UP000009046">
    <property type="component" value="Unassembled WGS sequence"/>
</dbReference>
<dbReference type="GO" id="GO:0005789">
    <property type="term" value="C:endoplasmic reticulum membrane"/>
    <property type="evidence" value="ECO:0007669"/>
    <property type="project" value="TreeGrafter"/>
</dbReference>
<dbReference type="STRING" id="121224.E0VJC6"/>
<dbReference type="PANTHER" id="PTHR23319">
    <property type="entry name" value="GRAM DOMAIN CONTAINING 1B, ISOFORM E"/>
    <property type="match status" value="1"/>
</dbReference>
<feature type="compositionally biased region" description="Acidic residues" evidence="1">
    <location>
        <begin position="165"/>
        <end position="179"/>
    </location>
</feature>
<organism>
    <name type="scientific">Pediculus humanus subsp. corporis</name>
    <name type="common">Body louse</name>
    <dbReference type="NCBI Taxonomy" id="121224"/>
    <lineage>
        <taxon>Eukaryota</taxon>
        <taxon>Metazoa</taxon>
        <taxon>Ecdysozoa</taxon>
        <taxon>Arthropoda</taxon>
        <taxon>Hexapoda</taxon>
        <taxon>Insecta</taxon>
        <taxon>Pterygota</taxon>
        <taxon>Neoptera</taxon>
        <taxon>Paraneoptera</taxon>
        <taxon>Psocodea</taxon>
        <taxon>Troctomorpha</taxon>
        <taxon>Phthiraptera</taxon>
        <taxon>Anoplura</taxon>
        <taxon>Pediculidae</taxon>
        <taxon>Pediculus</taxon>
    </lineage>
</organism>
<dbReference type="AlphaFoldDB" id="E0VJC6"/>
<dbReference type="EMBL" id="DS235222">
    <property type="protein sequence ID" value="EEB13482.1"/>
    <property type="molecule type" value="Genomic_DNA"/>
</dbReference>
<feature type="region of interest" description="Disordered" evidence="1">
    <location>
        <begin position="158"/>
        <end position="189"/>
    </location>
</feature>
<dbReference type="HOGENOM" id="CLU_037056_0_0_1"/>
<gene>
    <name evidence="5" type="primary">8230755</name>
    <name evidence="4" type="ORF">Phum_PHUM242860</name>
</gene>
<dbReference type="GO" id="GO:0120015">
    <property type="term" value="F:sterol transfer activity"/>
    <property type="evidence" value="ECO:0007669"/>
    <property type="project" value="TreeGrafter"/>
</dbReference>
<dbReference type="PANTHER" id="PTHR23319:SF13">
    <property type="entry name" value="GRAM DOMAIN-CONTAINING PROTEIN"/>
    <property type="match status" value="1"/>
</dbReference>
<dbReference type="VEuPathDB" id="VectorBase:PHUM242860"/>
<protein>
    <recommendedName>
        <fullName evidence="3">GRAM domain-containing protein</fullName>
    </recommendedName>
</protein>
<sequence length="254" mass="28176">MTQAYSVSRGPADPDESAGAPFPTKNLENAEVVHSSYSSKARQKKFHRHFKQVNIEEKVLKYYSCALVGDILLQGHLYITENFFAFYSNVFGYVTKLLIPAADVLKISKEKTAKIIPNAVGISTEDEKHVFGSLLSRDSTYKFMVQVWKAAINSNSVQVSKPEPSDDDSTVSSGNEEEPSSFISNLTPGASSDNKKNLLDETFDESGQNSQKFTTILVLVIALLAFLFASAGYLLYRIVLIQNNFKDFSSSTKR</sequence>
<evidence type="ECO:0000256" key="1">
    <source>
        <dbReference type="SAM" id="MobiDB-lite"/>
    </source>
</evidence>
<dbReference type="KEGG" id="phu:Phum_PHUM242860"/>
<dbReference type="InterPro" id="IPR004182">
    <property type="entry name" value="GRAM"/>
</dbReference>
<feature type="domain" description="GRAM" evidence="3">
    <location>
        <begin position="44"/>
        <end position="111"/>
    </location>
</feature>
<dbReference type="InterPro" id="IPR051482">
    <property type="entry name" value="Cholesterol_transport"/>
</dbReference>
<reference evidence="4" key="2">
    <citation type="submission" date="2007-04" db="EMBL/GenBank/DDBJ databases">
        <title>The genome of the human body louse.</title>
        <authorList>
            <consortium name="The Human Body Louse Genome Consortium"/>
            <person name="Kirkness E."/>
            <person name="Walenz B."/>
            <person name="Hass B."/>
            <person name="Bruggner R."/>
            <person name="Strausberg R."/>
        </authorList>
    </citation>
    <scope>NUCLEOTIDE SEQUENCE</scope>
    <source>
        <strain evidence="4">USDA</strain>
    </source>
</reference>
<dbReference type="InParanoid" id="E0VJC6"/>
<dbReference type="OrthoDB" id="74360at2759"/>
<dbReference type="CDD" id="cd13220">
    <property type="entry name" value="PH-GRAM_GRAMDC"/>
    <property type="match status" value="1"/>
</dbReference>
<dbReference type="GO" id="GO:0140268">
    <property type="term" value="C:endoplasmic reticulum-plasma membrane contact site"/>
    <property type="evidence" value="ECO:0007669"/>
    <property type="project" value="TreeGrafter"/>
</dbReference>
<dbReference type="eggNOG" id="KOG1032">
    <property type="taxonomic scope" value="Eukaryota"/>
</dbReference>
<dbReference type="GeneID" id="8230755"/>
<keyword evidence="2" id="KW-1133">Transmembrane helix</keyword>
<evidence type="ECO:0000259" key="3">
    <source>
        <dbReference type="SMART" id="SM00568"/>
    </source>
</evidence>
<dbReference type="GO" id="GO:0032366">
    <property type="term" value="P:intracellular sterol transport"/>
    <property type="evidence" value="ECO:0007669"/>
    <property type="project" value="TreeGrafter"/>
</dbReference>
<evidence type="ECO:0000313" key="4">
    <source>
        <dbReference type="EMBL" id="EEB13482.1"/>
    </source>
</evidence>
<evidence type="ECO:0000313" key="5">
    <source>
        <dbReference type="EnsemblMetazoa" id="PHUM242860-PA"/>
    </source>
</evidence>
<dbReference type="Pfam" id="PF02893">
    <property type="entry name" value="GRAM"/>
    <property type="match status" value="1"/>
</dbReference>
<keyword evidence="6" id="KW-1185">Reference proteome</keyword>
<dbReference type="EMBL" id="AAZO01002816">
    <property type="status" value="NOT_ANNOTATED_CDS"/>
    <property type="molecule type" value="Genomic_DNA"/>
</dbReference>
<keyword evidence="2" id="KW-0472">Membrane</keyword>
<keyword evidence="2" id="KW-0812">Transmembrane</keyword>
<proteinExistence type="predicted"/>
<dbReference type="SMART" id="SM00568">
    <property type="entry name" value="GRAM"/>
    <property type="match status" value="1"/>
</dbReference>
<dbReference type="CTD" id="8230755"/>
<reference evidence="5" key="3">
    <citation type="submission" date="2020-05" db="UniProtKB">
        <authorList>
            <consortium name="EnsemblMetazoa"/>
        </authorList>
    </citation>
    <scope>IDENTIFICATION</scope>
    <source>
        <strain evidence="5">USDA</strain>
    </source>
</reference>
<dbReference type="GO" id="GO:0032934">
    <property type="term" value="F:sterol binding"/>
    <property type="evidence" value="ECO:0007669"/>
    <property type="project" value="TreeGrafter"/>
</dbReference>
<accession>E0VJC6</accession>
<name>E0VJC6_PEDHC</name>
<reference evidence="4" key="1">
    <citation type="submission" date="2007-04" db="EMBL/GenBank/DDBJ databases">
        <title>Annotation of Pediculus humanus corporis strain USDA.</title>
        <authorList>
            <person name="Kirkness E."/>
            <person name="Hannick L."/>
            <person name="Hass B."/>
            <person name="Bruggner R."/>
            <person name="Lawson D."/>
            <person name="Bidwell S."/>
            <person name="Joardar V."/>
            <person name="Caler E."/>
            <person name="Walenz B."/>
            <person name="Inman J."/>
            <person name="Schobel S."/>
            <person name="Galinsky K."/>
            <person name="Amedeo P."/>
            <person name="Strausberg R."/>
        </authorList>
    </citation>
    <scope>NUCLEOTIDE SEQUENCE</scope>
    <source>
        <strain evidence="4">USDA</strain>
    </source>
</reference>
<dbReference type="OMA" id="FHKLFRD"/>
<dbReference type="Gene3D" id="2.30.29.30">
    <property type="entry name" value="Pleckstrin-homology domain (PH domain)/Phosphotyrosine-binding domain (PTB)"/>
    <property type="match status" value="1"/>
</dbReference>
<feature type="transmembrane region" description="Helical" evidence="2">
    <location>
        <begin position="216"/>
        <end position="236"/>
    </location>
</feature>
<dbReference type="GO" id="GO:0005886">
    <property type="term" value="C:plasma membrane"/>
    <property type="evidence" value="ECO:0007669"/>
    <property type="project" value="TreeGrafter"/>
</dbReference>